<evidence type="ECO:0000256" key="7">
    <source>
        <dbReference type="RuleBase" id="RU361218"/>
    </source>
</evidence>
<feature type="disulfide bond" evidence="6">
    <location>
        <begin position="158"/>
        <end position="177"/>
    </location>
</feature>
<name>D2CL28_PENCE</name>
<protein>
    <recommendedName>
        <fullName evidence="7">Tetraspanin</fullName>
    </recommendedName>
</protein>
<evidence type="ECO:0000256" key="3">
    <source>
        <dbReference type="ARBA" id="ARBA00022692"/>
    </source>
</evidence>
<keyword evidence="3 7" id="KW-0812">Transmembrane</keyword>
<dbReference type="PANTHER" id="PTHR19282:SF534">
    <property type="entry name" value="TETRASPANIN FAMILY-RELATED"/>
    <property type="match status" value="1"/>
</dbReference>
<dbReference type="SUPFAM" id="SSF48652">
    <property type="entry name" value="Tetraspanin"/>
    <property type="match status" value="1"/>
</dbReference>
<evidence type="ECO:0000256" key="5">
    <source>
        <dbReference type="ARBA" id="ARBA00023136"/>
    </source>
</evidence>
<keyword evidence="4 7" id="KW-1133">Transmembrane helix</keyword>
<reference evidence="8" key="1">
    <citation type="journal article" date="2010" name="J. Fish Dis.">
        <title>Three tetraspanins from Chinese shrimp, Fenneropenaeus chinensis, may play important roles in WSSV infection.</title>
        <authorList>
            <person name="Wang B."/>
            <person name="Li F."/>
            <person name="Xiang J."/>
            <person name="Gui L."/>
            <person name="Luo Z."/>
            <person name="Yan H."/>
        </authorList>
    </citation>
    <scope>NUCLEOTIDE SEQUENCE</scope>
</reference>
<evidence type="ECO:0000256" key="6">
    <source>
        <dbReference type="PIRSR" id="PIRSR002419-1"/>
    </source>
</evidence>
<feature type="transmembrane region" description="Helical" evidence="7">
    <location>
        <begin position="93"/>
        <end position="114"/>
    </location>
</feature>
<dbReference type="PRINTS" id="PR00259">
    <property type="entry name" value="TMFOUR"/>
</dbReference>
<sequence>MALGKGKGKMEEHLELLQYLIYIFNTVFFCAGAAYLLGLWIRFDEYMMDYVNGLGMYHYWVGTSTVMAGSALVMITAFLGCCGAFFRSVPMVLTYKIMTVVTFGLLLGGSAYVLDNGLEDSRIYPWLQEAIRNKIYQYQWDMSARRTVDILQEYVGCCGGDSAGDYGAIHLPVPDTCRDQVTGNQYGDSCAEIFSQYLEVRTGWITGLSLSLCFFQCFAMMFAFCMWQALKEIQKGN</sequence>
<dbReference type="PANTHER" id="PTHR19282">
    <property type="entry name" value="TETRASPANIN"/>
    <property type="match status" value="1"/>
</dbReference>
<dbReference type="InterPro" id="IPR000301">
    <property type="entry name" value="Tetraspanin_animals"/>
</dbReference>
<evidence type="ECO:0000313" key="8">
    <source>
        <dbReference type="EMBL" id="ABY77968.1"/>
    </source>
</evidence>
<dbReference type="InterPro" id="IPR008952">
    <property type="entry name" value="Tetraspanin_EC2_sf"/>
</dbReference>
<feature type="disulfide bond" evidence="6">
    <location>
        <begin position="157"/>
        <end position="190"/>
    </location>
</feature>
<comment type="subcellular location">
    <subcellularLocation>
        <location evidence="1 7">Membrane</location>
        <topology evidence="1 7">Multi-pass membrane protein</topology>
    </subcellularLocation>
</comment>
<feature type="transmembrane region" description="Helical" evidence="7">
    <location>
        <begin position="204"/>
        <end position="227"/>
    </location>
</feature>
<comment type="similarity">
    <text evidence="2 7">Belongs to the tetraspanin (TM4SF) family.</text>
</comment>
<dbReference type="Gene3D" id="1.10.1450.10">
    <property type="entry name" value="Tetraspanin"/>
    <property type="match status" value="1"/>
</dbReference>
<feature type="transmembrane region" description="Helical" evidence="7">
    <location>
        <begin position="20"/>
        <end position="41"/>
    </location>
</feature>
<dbReference type="InterPro" id="IPR018499">
    <property type="entry name" value="Tetraspanin/Peripherin"/>
</dbReference>
<dbReference type="GO" id="GO:0005886">
    <property type="term" value="C:plasma membrane"/>
    <property type="evidence" value="ECO:0007669"/>
    <property type="project" value="TreeGrafter"/>
</dbReference>
<accession>D2CL28</accession>
<organism evidence="8">
    <name type="scientific">Penaeus chinensis</name>
    <name type="common">Fleshy prawn</name>
    <name type="synonym">Fenneropenaeus chinensis</name>
    <dbReference type="NCBI Taxonomy" id="139456"/>
    <lineage>
        <taxon>Eukaryota</taxon>
        <taxon>Metazoa</taxon>
        <taxon>Ecdysozoa</taxon>
        <taxon>Arthropoda</taxon>
        <taxon>Crustacea</taxon>
        <taxon>Multicrustacea</taxon>
        <taxon>Malacostraca</taxon>
        <taxon>Eumalacostraca</taxon>
        <taxon>Eucarida</taxon>
        <taxon>Decapoda</taxon>
        <taxon>Dendrobranchiata</taxon>
        <taxon>Penaeoidea</taxon>
        <taxon>Penaeidae</taxon>
        <taxon>Penaeus</taxon>
    </lineage>
</organism>
<dbReference type="OrthoDB" id="10051670at2759"/>
<keyword evidence="5 7" id="KW-0472">Membrane</keyword>
<dbReference type="PIRSF" id="PIRSF002419">
    <property type="entry name" value="Tetraspanin"/>
    <property type="match status" value="1"/>
</dbReference>
<dbReference type="Pfam" id="PF00335">
    <property type="entry name" value="Tetraspanin"/>
    <property type="match status" value="1"/>
</dbReference>
<evidence type="ECO:0000256" key="4">
    <source>
        <dbReference type="ARBA" id="ARBA00022989"/>
    </source>
</evidence>
<feature type="transmembrane region" description="Helical" evidence="7">
    <location>
        <begin position="61"/>
        <end position="86"/>
    </location>
</feature>
<dbReference type="EMBL" id="EU253565">
    <property type="protein sequence ID" value="ABY77968.1"/>
    <property type="molecule type" value="mRNA"/>
</dbReference>
<dbReference type="CDD" id="cd03127">
    <property type="entry name" value="tetraspanin_LEL"/>
    <property type="match status" value="1"/>
</dbReference>
<proteinExistence type="evidence at transcript level"/>
<evidence type="ECO:0000256" key="1">
    <source>
        <dbReference type="ARBA" id="ARBA00004141"/>
    </source>
</evidence>
<keyword evidence="6" id="KW-1015">Disulfide bond</keyword>
<evidence type="ECO:0000256" key="2">
    <source>
        <dbReference type="ARBA" id="ARBA00006840"/>
    </source>
</evidence>
<dbReference type="AlphaFoldDB" id="D2CL28"/>